<name>A0A9D4QR24_DREPO</name>
<keyword evidence="2" id="KW-1185">Reference proteome</keyword>
<sequence>MLIKAGRSGCWIMLLQTCVFPVFAADGYFHIMRSAYIYLQLISALHETHRLSKVIKSSFIVVTFFWSNQCLARLSSYLAIEQTLMRYNQHMLSQSNQNRWTLSAPVISDYNSAMQDLTVFASTQRKDSTEVHFKTDTSDLEKMQTTITTCSTYTTDPL</sequence>
<proteinExistence type="predicted"/>
<dbReference type="Proteomes" id="UP000828390">
    <property type="component" value="Unassembled WGS sequence"/>
</dbReference>
<protein>
    <submittedName>
        <fullName evidence="1">Uncharacterized protein</fullName>
    </submittedName>
</protein>
<organism evidence="1 2">
    <name type="scientific">Dreissena polymorpha</name>
    <name type="common">Zebra mussel</name>
    <name type="synonym">Mytilus polymorpha</name>
    <dbReference type="NCBI Taxonomy" id="45954"/>
    <lineage>
        <taxon>Eukaryota</taxon>
        <taxon>Metazoa</taxon>
        <taxon>Spiralia</taxon>
        <taxon>Lophotrochozoa</taxon>
        <taxon>Mollusca</taxon>
        <taxon>Bivalvia</taxon>
        <taxon>Autobranchia</taxon>
        <taxon>Heteroconchia</taxon>
        <taxon>Euheterodonta</taxon>
        <taxon>Imparidentia</taxon>
        <taxon>Neoheterodontei</taxon>
        <taxon>Myida</taxon>
        <taxon>Dreissenoidea</taxon>
        <taxon>Dreissenidae</taxon>
        <taxon>Dreissena</taxon>
    </lineage>
</organism>
<gene>
    <name evidence="1" type="ORF">DPMN_113701</name>
</gene>
<accession>A0A9D4QR24</accession>
<reference evidence="1" key="1">
    <citation type="journal article" date="2019" name="bioRxiv">
        <title>The Genome of the Zebra Mussel, Dreissena polymorpha: A Resource for Invasive Species Research.</title>
        <authorList>
            <person name="McCartney M.A."/>
            <person name="Auch B."/>
            <person name="Kono T."/>
            <person name="Mallez S."/>
            <person name="Zhang Y."/>
            <person name="Obille A."/>
            <person name="Becker A."/>
            <person name="Abrahante J.E."/>
            <person name="Garbe J."/>
            <person name="Badalamenti J.P."/>
            <person name="Herman A."/>
            <person name="Mangelson H."/>
            <person name="Liachko I."/>
            <person name="Sullivan S."/>
            <person name="Sone E.D."/>
            <person name="Koren S."/>
            <person name="Silverstein K.A.T."/>
            <person name="Beckman K.B."/>
            <person name="Gohl D.M."/>
        </authorList>
    </citation>
    <scope>NUCLEOTIDE SEQUENCE</scope>
    <source>
        <strain evidence="1">Duluth1</strain>
        <tissue evidence="1">Whole animal</tissue>
    </source>
</reference>
<evidence type="ECO:0000313" key="2">
    <source>
        <dbReference type="Proteomes" id="UP000828390"/>
    </source>
</evidence>
<comment type="caution">
    <text evidence="1">The sequence shown here is derived from an EMBL/GenBank/DDBJ whole genome shotgun (WGS) entry which is preliminary data.</text>
</comment>
<reference evidence="1" key="2">
    <citation type="submission" date="2020-11" db="EMBL/GenBank/DDBJ databases">
        <authorList>
            <person name="McCartney M.A."/>
            <person name="Auch B."/>
            <person name="Kono T."/>
            <person name="Mallez S."/>
            <person name="Becker A."/>
            <person name="Gohl D.M."/>
            <person name="Silverstein K.A.T."/>
            <person name="Koren S."/>
            <person name="Bechman K.B."/>
            <person name="Herman A."/>
            <person name="Abrahante J.E."/>
            <person name="Garbe J."/>
        </authorList>
    </citation>
    <scope>NUCLEOTIDE SEQUENCE</scope>
    <source>
        <strain evidence="1">Duluth1</strain>
        <tissue evidence="1">Whole animal</tissue>
    </source>
</reference>
<dbReference type="AlphaFoldDB" id="A0A9D4QR24"/>
<dbReference type="EMBL" id="JAIWYP010000004">
    <property type="protein sequence ID" value="KAH3840254.1"/>
    <property type="molecule type" value="Genomic_DNA"/>
</dbReference>
<evidence type="ECO:0000313" key="1">
    <source>
        <dbReference type="EMBL" id="KAH3840254.1"/>
    </source>
</evidence>